<reference evidence="3" key="2">
    <citation type="submission" date="2020-09" db="EMBL/GenBank/DDBJ databases">
        <title>Reference genome assembly for Australian Ascochyta lentis isolate Al4.</title>
        <authorList>
            <person name="Lee R.C."/>
            <person name="Farfan-Caceres L.M."/>
            <person name="Debler J.W."/>
            <person name="Williams A.H."/>
            <person name="Henares B.M."/>
        </authorList>
    </citation>
    <scope>NUCLEOTIDE SEQUENCE</scope>
    <source>
        <strain evidence="3">Al4</strain>
    </source>
</reference>
<name>A0A8H7IZH4_9PLEO</name>
<evidence type="ECO:0000259" key="2">
    <source>
        <dbReference type="Pfam" id="PF14529"/>
    </source>
</evidence>
<dbReference type="AlphaFoldDB" id="A0A8H7IZH4"/>
<gene>
    <name evidence="3" type="ORF">EKO04_006356</name>
</gene>
<dbReference type="PANTHER" id="PTHR33481">
    <property type="entry name" value="REVERSE TRANSCRIPTASE"/>
    <property type="match status" value="1"/>
</dbReference>
<dbReference type="OrthoDB" id="3935025at2759"/>
<dbReference type="EMBL" id="RZGK01000011">
    <property type="protein sequence ID" value="KAF9695505.1"/>
    <property type="molecule type" value="Genomic_DNA"/>
</dbReference>
<dbReference type="InterPro" id="IPR036691">
    <property type="entry name" value="Endo/exonu/phosph_ase_sf"/>
</dbReference>
<evidence type="ECO:0008006" key="5">
    <source>
        <dbReference type="Google" id="ProtNLM"/>
    </source>
</evidence>
<evidence type="ECO:0000259" key="1">
    <source>
        <dbReference type="Pfam" id="PF00078"/>
    </source>
</evidence>
<sequence>MDLTDNNCVVWSANLKQAPQRLENLYSFIRSCSKRPPDVVLVQDPPPNFAFKSCAPYSHWYQVAEGAPLTEDDYPYRKFYRAPYTPRPQTTDVIPRNLAKAAFLIHRSLSNIRIAEAKGANRGLVATLYLATSHGTYAFHNIYNHEDRADLTSVMDGCMSRHEAHILMGDFNLHHLLWGGSHVSHVSARAKTFVFHTKLAKMECLNDPGVSTYSRGEHNKMMHTSVIDLTFVSKSIKHRAQYRLLKDVRGFTSDHRVSQLVLNLDFCRSTRIRYVWRRVPKETYVERLESKLHLVELQPLRDCSAVSEMLRNIITALEQSVRELVPTVRPSVLDRRQKAEMPDREQRLRNWRKHVTSIATHPLKGIHRLVKMATAWYAPNQLAQTPDLVDQGNVYTKNEDKAECIIRNTWSHYEKRAISTESSNSAAELPLPCLNSERSQHTVAQHLMEGELASILKALPKHKTSGRDGIAYEALRMGRLVIEDHLAHVFNACLSLGIHPEIFKDTITVLILKPGKPPDRPNSYRPIALLSCIGKMLERVVTNRLAKLAEEHDLIPHTQFGSPGRSTTLALENLLNYVYQGWVNDQKVSLLALDLTGAFDHIDRNKLLALFDWAGKNNLCFSPKKYRLFHFIKPRSKRKDLPTEQHIPRKIPGFETMTPEEQKNIMPDTLKVLGVMLDRSLSFQAHLAYIRSRDHRELALFRRISGPTWGADLVKMRTLYKSRILAKILYAAGAWFIHVHTKSDSDQTLSFGLTNNFLDSLEKIHRDCMFSITGARLGTKLELLQSEMHIFPIIVRLDAAAMTHRYQYYDSQEHQRMREYRKTQYTNLRNMRKHPYHQLEAVVERHLCYLKATSTPLRSEHDFRVAWSNKKQRKKMIKSYAFNRAYEYSRFYWEQFQLNYAAQRRYLPMAALTSLEFHKLRLYCGLSRAESTMLLAIRTGNIELLGNSIYRHATNAQNRTCTMCHKYIHTAEHLLIHCTGLDRPRTQLISSAGHLSFGRFMTVPEDAKLAAAWAIKHFGCKQFENVKERICNSATNDSDYSNSIASHSPVIIILLTLDLRRCYSFTLTTTLLLMTNYQLPHKQQPEPLHALRIARVSTSPKTGEPTPSKEPVKRIPRIVLFCLAAWVACSGVVEASADKTRQPNTYTLIVSSMSNWQQRTPSTRRGYAFTPLVSEKSGSWRYSRAWGM</sequence>
<dbReference type="SUPFAM" id="SSF56219">
    <property type="entry name" value="DNase I-like"/>
    <property type="match status" value="1"/>
</dbReference>
<evidence type="ECO:0000313" key="3">
    <source>
        <dbReference type="EMBL" id="KAF9695505.1"/>
    </source>
</evidence>
<dbReference type="GO" id="GO:0003824">
    <property type="term" value="F:catalytic activity"/>
    <property type="evidence" value="ECO:0007669"/>
    <property type="project" value="InterPro"/>
</dbReference>
<proteinExistence type="predicted"/>
<evidence type="ECO:0000313" key="4">
    <source>
        <dbReference type="Proteomes" id="UP000651452"/>
    </source>
</evidence>
<dbReference type="Pfam" id="PF14529">
    <property type="entry name" value="Exo_endo_phos_2"/>
    <property type="match status" value="1"/>
</dbReference>
<dbReference type="InterPro" id="IPR000477">
    <property type="entry name" value="RT_dom"/>
</dbReference>
<dbReference type="Gene3D" id="3.60.10.10">
    <property type="entry name" value="Endonuclease/exonuclease/phosphatase"/>
    <property type="match status" value="1"/>
</dbReference>
<accession>A0A8H7IZH4</accession>
<dbReference type="PANTHER" id="PTHR33481:SF1">
    <property type="entry name" value="ENDONUCLEASE_EXONUCLEASE_PHOSPHATASE DOMAIN-CONTAINING PROTEIN-RELATED"/>
    <property type="match status" value="1"/>
</dbReference>
<organism evidence="3 4">
    <name type="scientific">Ascochyta lentis</name>
    <dbReference type="NCBI Taxonomy" id="205686"/>
    <lineage>
        <taxon>Eukaryota</taxon>
        <taxon>Fungi</taxon>
        <taxon>Dikarya</taxon>
        <taxon>Ascomycota</taxon>
        <taxon>Pezizomycotina</taxon>
        <taxon>Dothideomycetes</taxon>
        <taxon>Pleosporomycetidae</taxon>
        <taxon>Pleosporales</taxon>
        <taxon>Pleosporineae</taxon>
        <taxon>Didymellaceae</taxon>
        <taxon>Ascochyta</taxon>
    </lineage>
</organism>
<feature type="domain" description="Reverse transcriptase" evidence="1">
    <location>
        <begin position="515"/>
        <end position="608"/>
    </location>
</feature>
<reference evidence="3" key="1">
    <citation type="submission" date="2018-12" db="EMBL/GenBank/DDBJ databases">
        <authorList>
            <person name="Syme R.A."/>
            <person name="Farfan-Caceres L."/>
            <person name="Lichtenzveig J."/>
        </authorList>
    </citation>
    <scope>NUCLEOTIDE SEQUENCE</scope>
    <source>
        <strain evidence="3">Al4</strain>
    </source>
</reference>
<dbReference type="Pfam" id="PF00078">
    <property type="entry name" value="RVT_1"/>
    <property type="match status" value="1"/>
</dbReference>
<feature type="domain" description="Endonuclease/exonuclease/phosphatase" evidence="2">
    <location>
        <begin position="138"/>
        <end position="257"/>
    </location>
</feature>
<keyword evidence="4" id="KW-1185">Reference proteome</keyword>
<dbReference type="Proteomes" id="UP000651452">
    <property type="component" value="Unassembled WGS sequence"/>
</dbReference>
<dbReference type="InterPro" id="IPR005135">
    <property type="entry name" value="Endo/exonuclease/phosphatase"/>
</dbReference>
<protein>
    <recommendedName>
        <fullName evidence="5">Reverse transcriptase domain-containing protein</fullName>
    </recommendedName>
</protein>
<comment type="caution">
    <text evidence="3">The sequence shown here is derived from an EMBL/GenBank/DDBJ whole genome shotgun (WGS) entry which is preliminary data.</text>
</comment>